<feature type="coiled-coil region" evidence="4">
    <location>
        <begin position="162"/>
        <end position="189"/>
    </location>
</feature>
<dbReference type="GO" id="GO:0008270">
    <property type="term" value="F:zinc ion binding"/>
    <property type="evidence" value="ECO:0007669"/>
    <property type="project" value="UniProtKB-KW"/>
</dbReference>
<keyword evidence="7" id="KW-1185">Reference proteome</keyword>
<dbReference type="OrthoDB" id="1051095at2759"/>
<keyword evidence="2" id="KW-0863">Zinc-finger</keyword>
<name>A0A5A7NYC3_STRAF</name>
<keyword evidence="3" id="KW-0862">Zinc</keyword>
<dbReference type="Proteomes" id="UP000325081">
    <property type="component" value="Unassembled WGS sequence"/>
</dbReference>
<evidence type="ECO:0000313" key="7">
    <source>
        <dbReference type="Proteomes" id="UP000325081"/>
    </source>
</evidence>
<comment type="caution">
    <text evidence="6">The sequence shown here is derived from an EMBL/GenBank/DDBJ whole genome shotgun (WGS) entry which is preliminary data.</text>
</comment>
<keyword evidence="1" id="KW-0479">Metal-binding</keyword>
<keyword evidence="4" id="KW-0175">Coiled coil</keyword>
<accession>A0A5A7NYC3</accession>
<evidence type="ECO:0000313" key="6">
    <source>
        <dbReference type="EMBL" id="GER25529.1"/>
    </source>
</evidence>
<sequence length="204" mass="23837">MLDFVNCTCLNWVCSRSGVNEFVADVWLKAYKFTHTIAYWLTLLRENKNERHMSLYTHIIGPLVYVFQGKTEMSYSSTSRMVPGVLCDCDKVARLQTAWTPANAGRRYFDCAEKACRFWNWFDPPMCARSKEIIPGLLHKINRLEAETNRHSVEPANELQEKERYIKKMKKLEKQNAQLRQKNRILLFACHGFNEHAVGSVWVV</sequence>
<dbReference type="InterPro" id="IPR010666">
    <property type="entry name" value="Znf_GRF"/>
</dbReference>
<reference evidence="7" key="1">
    <citation type="journal article" date="2019" name="Curr. Biol.">
        <title>Genome Sequence of Striga asiatica Provides Insight into the Evolution of Plant Parasitism.</title>
        <authorList>
            <person name="Yoshida S."/>
            <person name="Kim S."/>
            <person name="Wafula E.K."/>
            <person name="Tanskanen J."/>
            <person name="Kim Y.M."/>
            <person name="Honaas L."/>
            <person name="Yang Z."/>
            <person name="Spallek T."/>
            <person name="Conn C.E."/>
            <person name="Ichihashi Y."/>
            <person name="Cheong K."/>
            <person name="Cui S."/>
            <person name="Der J.P."/>
            <person name="Gundlach H."/>
            <person name="Jiao Y."/>
            <person name="Hori C."/>
            <person name="Ishida J.K."/>
            <person name="Kasahara H."/>
            <person name="Kiba T."/>
            <person name="Kim M.S."/>
            <person name="Koo N."/>
            <person name="Laohavisit A."/>
            <person name="Lee Y.H."/>
            <person name="Lumba S."/>
            <person name="McCourt P."/>
            <person name="Mortimer J.C."/>
            <person name="Mutuku J.M."/>
            <person name="Nomura T."/>
            <person name="Sasaki-Sekimoto Y."/>
            <person name="Seto Y."/>
            <person name="Wang Y."/>
            <person name="Wakatake T."/>
            <person name="Sakakibara H."/>
            <person name="Demura T."/>
            <person name="Yamaguchi S."/>
            <person name="Yoneyama K."/>
            <person name="Manabe R.I."/>
            <person name="Nelson D.C."/>
            <person name="Schulman A.H."/>
            <person name="Timko M.P."/>
            <person name="dePamphilis C.W."/>
            <person name="Choi D."/>
            <person name="Shirasu K."/>
        </authorList>
    </citation>
    <scope>NUCLEOTIDE SEQUENCE [LARGE SCALE GENOMIC DNA]</scope>
    <source>
        <strain evidence="7">cv. UVA1</strain>
    </source>
</reference>
<proteinExistence type="predicted"/>
<evidence type="ECO:0000256" key="1">
    <source>
        <dbReference type="ARBA" id="ARBA00022723"/>
    </source>
</evidence>
<evidence type="ECO:0000256" key="3">
    <source>
        <dbReference type="ARBA" id="ARBA00022833"/>
    </source>
</evidence>
<evidence type="ECO:0000259" key="5">
    <source>
        <dbReference type="Pfam" id="PF06839"/>
    </source>
</evidence>
<feature type="domain" description="GRF-type" evidence="5">
    <location>
        <begin position="85"/>
        <end position="123"/>
    </location>
</feature>
<dbReference type="Pfam" id="PF06839">
    <property type="entry name" value="Zn_ribbon_GRF"/>
    <property type="match status" value="1"/>
</dbReference>
<protein>
    <submittedName>
        <fullName evidence="6">GRF zinc finger containing protein</fullName>
    </submittedName>
</protein>
<organism evidence="6 7">
    <name type="scientific">Striga asiatica</name>
    <name type="common">Asiatic witchweed</name>
    <name type="synonym">Buchnera asiatica</name>
    <dbReference type="NCBI Taxonomy" id="4170"/>
    <lineage>
        <taxon>Eukaryota</taxon>
        <taxon>Viridiplantae</taxon>
        <taxon>Streptophyta</taxon>
        <taxon>Embryophyta</taxon>
        <taxon>Tracheophyta</taxon>
        <taxon>Spermatophyta</taxon>
        <taxon>Magnoliopsida</taxon>
        <taxon>eudicotyledons</taxon>
        <taxon>Gunneridae</taxon>
        <taxon>Pentapetalae</taxon>
        <taxon>asterids</taxon>
        <taxon>lamiids</taxon>
        <taxon>Lamiales</taxon>
        <taxon>Orobanchaceae</taxon>
        <taxon>Buchnereae</taxon>
        <taxon>Striga</taxon>
    </lineage>
</organism>
<dbReference type="AlphaFoldDB" id="A0A5A7NYC3"/>
<gene>
    <name evidence="6" type="ORF">STAS_01117</name>
</gene>
<evidence type="ECO:0000256" key="2">
    <source>
        <dbReference type="ARBA" id="ARBA00022771"/>
    </source>
</evidence>
<evidence type="ECO:0000256" key="4">
    <source>
        <dbReference type="SAM" id="Coils"/>
    </source>
</evidence>
<dbReference type="PANTHER" id="PTHR33248">
    <property type="entry name" value="ZINC ION-BINDING PROTEIN"/>
    <property type="match status" value="1"/>
</dbReference>
<dbReference type="EMBL" id="BKCP01000225">
    <property type="protein sequence ID" value="GER25529.1"/>
    <property type="molecule type" value="Genomic_DNA"/>
</dbReference>